<dbReference type="AlphaFoldDB" id="A0AAD9VIA7"/>
<gene>
    <name evidence="3" type="ORF">KPH14_011892</name>
</gene>
<feature type="compositionally biased region" description="Low complexity" evidence="1">
    <location>
        <begin position="10"/>
        <end position="71"/>
    </location>
</feature>
<feature type="compositionally biased region" description="Polar residues" evidence="1">
    <location>
        <begin position="98"/>
        <end position="111"/>
    </location>
</feature>
<feature type="compositionally biased region" description="Low complexity" evidence="1">
    <location>
        <begin position="504"/>
        <end position="522"/>
    </location>
</feature>
<accession>A0AAD9VIA7</accession>
<feature type="region of interest" description="Disordered" evidence="1">
    <location>
        <begin position="1"/>
        <end position="72"/>
    </location>
</feature>
<dbReference type="Proteomes" id="UP001258017">
    <property type="component" value="Unassembled WGS sequence"/>
</dbReference>
<evidence type="ECO:0000313" key="3">
    <source>
        <dbReference type="EMBL" id="KAK2575629.1"/>
    </source>
</evidence>
<evidence type="ECO:0000256" key="2">
    <source>
        <dbReference type="SAM" id="Phobius"/>
    </source>
</evidence>
<protein>
    <submittedName>
        <fullName evidence="3">Uncharacterized protein</fullName>
    </submittedName>
</protein>
<name>A0AAD9VIA7_9HYME</name>
<comment type="caution">
    <text evidence="3">The sequence shown here is derived from an EMBL/GenBank/DDBJ whole genome shotgun (WGS) entry which is preliminary data.</text>
</comment>
<keyword evidence="4" id="KW-1185">Reference proteome</keyword>
<evidence type="ECO:0000313" key="4">
    <source>
        <dbReference type="Proteomes" id="UP001258017"/>
    </source>
</evidence>
<feature type="transmembrane region" description="Helical" evidence="2">
    <location>
        <begin position="122"/>
        <end position="145"/>
    </location>
</feature>
<keyword evidence="2" id="KW-1133">Transmembrane helix</keyword>
<evidence type="ECO:0000256" key="1">
    <source>
        <dbReference type="SAM" id="MobiDB-lite"/>
    </source>
</evidence>
<keyword evidence="2" id="KW-0472">Membrane</keyword>
<reference evidence="3" key="2">
    <citation type="journal article" date="2023" name="Commun. Biol.">
        <title>Intrasexual cuticular hydrocarbon dimorphism in a wasp sheds light on hydrocarbon biosynthesis genes in Hymenoptera.</title>
        <authorList>
            <person name="Moris V.C."/>
            <person name="Podsiadlowski L."/>
            <person name="Martin S."/>
            <person name="Oeyen J.P."/>
            <person name="Donath A."/>
            <person name="Petersen M."/>
            <person name="Wilbrandt J."/>
            <person name="Misof B."/>
            <person name="Liedtke D."/>
            <person name="Thamm M."/>
            <person name="Scheiner R."/>
            <person name="Schmitt T."/>
            <person name="Niehuis O."/>
        </authorList>
    </citation>
    <scope>NUCLEOTIDE SEQUENCE</scope>
    <source>
        <strain evidence="3">GBR_01_08_01A</strain>
    </source>
</reference>
<sequence>MPACSSENFSKYWPSSSPTSRSNSASPPLPSSPLSSSPPLTSPISTLKRSTSNVSNSSNLSSLSQTSSSSSAPTVIFSSRHHHYYHHHHQHQQQQQQTLRQGKTSQGNNNQTRKPFLFARIVYWYLRLLLSFLQAIYNAGIYAIWAPALWISAWVCLFWAIIQLPLTSLKWFLTILHTQASERARNKRCVLISGGSTVQAVHLARNFYKAGARVVVCELEGLFGLARFSTACSKFYTVPRPGPGSASEYIKALKDIVKKEKAVYYIPVSVTSTAYYDALAKPHLEIMGCECFVPSASEVTALDDPLELLRRCRSLGMQTPAHFVLRSVQDVSRLYEDNTFRTGRYMMLAAGPAGMRDRAKIVLPPTSWEFMNQQHEISETKPWVVIRDPGGDHFITCTTIKESRIVANVTCRVEESQGLIPENRTDVTQWLDRFFARSFATRINGHLSFRLALSENQGPLVCIGCRVGVSLPYVCHTGIHPRLVWRPCRHFSRQNSAVLASDRQQQQQQTTDGTTSTSKQPTGETSPRLLGTVLDKREALFVYWDPLPYCAYYHLQLPFRRVAGAIRAQPAQHNPPLAVVQ</sequence>
<keyword evidence="2" id="KW-0812">Transmembrane</keyword>
<dbReference type="Gene3D" id="3.40.50.20">
    <property type="match status" value="1"/>
</dbReference>
<proteinExistence type="predicted"/>
<feature type="region of interest" description="Disordered" evidence="1">
    <location>
        <begin position="499"/>
        <end position="529"/>
    </location>
</feature>
<organism evidence="3 4">
    <name type="scientific">Odynerus spinipes</name>
    <dbReference type="NCBI Taxonomy" id="1348599"/>
    <lineage>
        <taxon>Eukaryota</taxon>
        <taxon>Metazoa</taxon>
        <taxon>Ecdysozoa</taxon>
        <taxon>Arthropoda</taxon>
        <taxon>Hexapoda</taxon>
        <taxon>Insecta</taxon>
        <taxon>Pterygota</taxon>
        <taxon>Neoptera</taxon>
        <taxon>Endopterygota</taxon>
        <taxon>Hymenoptera</taxon>
        <taxon>Apocrita</taxon>
        <taxon>Aculeata</taxon>
        <taxon>Vespoidea</taxon>
        <taxon>Vespidae</taxon>
        <taxon>Eumeninae</taxon>
        <taxon>Odynerus</taxon>
    </lineage>
</organism>
<dbReference type="EMBL" id="JAIFRP010004412">
    <property type="protein sequence ID" value="KAK2575629.1"/>
    <property type="molecule type" value="Genomic_DNA"/>
</dbReference>
<reference evidence="3" key="1">
    <citation type="submission" date="2021-08" db="EMBL/GenBank/DDBJ databases">
        <authorList>
            <person name="Misof B."/>
            <person name="Oliver O."/>
            <person name="Podsiadlowski L."/>
            <person name="Donath A."/>
            <person name="Peters R."/>
            <person name="Mayer C."/>
            <person name="Rust J."/>
            <person name="Gunkel S."/>
            <person name="Lesny P."/>
            <person name="Martin S."/>
            <person name="Oeyen J.P."/>
            <person name="Petersen M."/>
            <person name="Panagiotis P."/>
            <person name="Wilbrandt J."/>
            <person name="Tanja T."/>
        </authorList>
    </citation>
    <scope>NUCLEOTIDE SEQUENCE</scope>
    <source>
        <strain evidence="3">GBR_01_08_01A</strain>
        <tissue evidence="3">Thorax + abdomen</tissue>
    </source>
</reference>
<feature type="region of interest" description="Disordered" evidence="1">
    <location>
        <begin position="87"/>
        <end position="111"/>
    </location>
</feature>
<feature type="transmembrane region" description="Helical" evidence="2">
    <location>
        <begin position="151"/>
        <end position="173"/>
    </location>
</feature>